<evidence type="ECO:0000313" key="7">
    <source>
        <dbReference type="Proteomes" id="UP000632828"/>
    </source>
</evidence>
<comment type="catalytic activity">
    <reaction evidence="3 4">
        <text>[thioredoxin]-disulfide + L-methionine + H2O = L-methionine (S)-S-oxide + [thioredoxin]-dithiol</text>
        <dbReference type="Rhea" id="RHEA:19993"/>
        <dbReference type="Rhea" id="RHEA-COMP:10698"/>
        <dbReference type="Rhea" id="RHEA-COMP:10700"/>
        <dbReference type="ChEBI" id="CHEBI:15377"/>
        <dbReference type="ChEBI" id="CHEBI:29950"/>
        <dbReference type="ChEBI" id="CHEBI:50058"/>
        <dbReference type="ChEBI" id="CHEBI:57844"/>
        <dbReference type="ChEBI" id="CHEBI:58772"/>
        <dbReference type="EC" id="1.8.4.11"/>
    </reaction>
</comment>
<dbReference type="NCBIfam" id="TIGR00401">
    <property type="entry name" value="msrA"/>
    <property type="match status" value="1"/>
</dbReference>
<dbReference type="AlphaFoldDB" id="A0A8J6UNR0"/>
<evidence type="ECO:0000256" key="1">
    <source>
        <dbReference type="ARBA" id="ARBA00023002"/>
    </source>
</evidence>
<dbReference type="Gene3D" id="3.30.1060.10">
    <property type="entry name" value="Peptide methionine sulphoxide reductase MsrA"/>
    <property type="match status" value="1"/>
</dbReference>
<evidence type="ECO:0000256" key="3">
    <source>
        <dbReference type="ARBA" id="ARBA00048782"/>
    </source>
</evidence>
<comment type="similarity">
    <text evidence="4">Belongs to the MsrA Met sulfoxide reductase family.</text>
</comment>
<keyword evidence="1 4" id="KW-0560">Oxidoreductase</keyword>
<dbReference type="Proteomes" id="UP000632828">
    <property type="component" value="Unassembled WGS sequence"/>
</dbReference>
<dbReference type="RefSeq" id="WP_191154207.1">
    <property type="nucleotide sequence ID" value="NZ_JACWUN010000004.1"/>
</dbReference>
<dbReference type="InterPro" id="IPR002569">
    <property type="entry name" value="Met_Sox_Rdtase_MsrA_dom"/>
</dbReference>
<dbReference type="EMBL" id="JACWUN010000004">
    <property type="protein sequence ID" value="MBD1399929.1"/>
    <property type="molecule type" value="Genomic_DNA"/>
</dbReference>
<sequence>MNRATFAAGCFWGVEEKFRVLDGVIQTSVGYMGGEVEHPTYQLVCSGETGHAEVVDLEYDPARISYQQLLERFFTLHNPTSLNRQGWDIGSQYRSTIFYYNEEQRRRATKMVAVIDASGRYDDPVVTEVVPASTFWRAEEYHQRYIQKKSQK</sequence>
<dbReference type="HAMAP" id="MF_01401">
    <property type="entry name" value="MsrA"/>
    <property type="match status" value="1"/>
</dbReference>
<dbReference type="Pfam" id="PF01625">
    <property type="entry name" value="PMSR"/>
    <property type="match status" value="1"/>
</dbReference>
<evidence type="ECO:0000256" key="4">
    <source>
        <dbReference type="HAMAP-Rule" id="MF_01401"/>
    </source>
</evidence>
<comment type="function">
    <text evidence="4">Has an important function as a repair enzyme for proteins that have been inactivated by oxidation. Catalyzes the reversible oxidation-reduction of methionine sulfoxide in proteins to methionine.</text>
</comment>
<dbReference type="InterPro" id="IPR036509">
    <property type="entry name" value="Met_Sox_Rdtase_MsrA_sf"/>
</dbReference>
<feature type="domain" description="Peptide methionine sulphoxide reductase MsrA" evidence="5">
    <location>
        <begin position="4"/>
        <end position="151"/>
    </location>
</feature>
<comment type="caution">
    <text evidence="6">The sequence shown here is derived from an EMBL/GenBank/DDBJ whole genome shotgun (WGS) entry which is preliminary data.</text>
</comment>
<comment type="catalytic activity">
    <reaction evidence="2 4">
        <text>L-methionyl-[protein] + [thioredoxin]-disulfide + H2O = L-methionyl-(S)-S-oxide-[protein] + [thioredoxin]-dithiol</text>
        <dbReference type="Rhea" id="RHEA:14217"/>
        <dbReference type="Rhea" id="RHEA-COMP:10698"/>
        <dbReference type="Rhea" id="RHEA-COMP:10700"/>
        <dbReference type="Rhea" id="RHEA-COMP:12313"/>
        <dbReference type="Rhea" id="RHEA-COMP:12315"/>
        <dbReference type="ChEBI" id="CHEBI:15377"/>
        <dbReference type="ChEBI" id="CHEBI:16044"/>
        <dbReference type="ChEBI" id="CHEBI:29950"/>
        <dbReference type="ChEBI" id="CHEBI:44120"/>
        <dbReference type="ChEBI" id="CHEBI:50058"/>
        <dbReference type="EC" id="1.8.4.11"/>
    </reaction>
</comment>
<feature type="active site" evidence="4">
    <location>
        <position position="10"/>
    </location>
</feature>
<name>A0A8J6UNR0_9BACT</name>
<evidence type="ECO:0000313" key="6">
    <source>
        <dbReference type="EMBL" id="MBD1399929.1"/>
    </source>
</evidence>
<proteinExistence type="inferred from homology"/>
<reference evidence="6" key="1">
    <citation type="submission" date="2020-09" db="EMBL/GenBank/DDBJ databases">
        <title>Pelobacter alkaliphilus sp. nov., a novel anaerobic arsenate-reducing bacterium from terrestrial mud volcano.</title>
        <authorList>
            <person name="Khomyakova M.A."/>
            <person name="Merkel A.Y."/>
            <person name="Slobodkin A.I."/>
        </authorList>
    </citation>
    <scope>NUCLEOTIDE SEQUENCE</scope>
    <source>
        <strain evidence="6">M08fum</strain>
    </source>
</reference>
<keyword evidence="7" id="KW-1185">Reference proteome</keyword>
<dbReference type="SUPFAM" id="SSF55068">
    <property type="entry name" value="Peptide methionine sulfoxide reductase"/>
    <property type="match status" value="1"/>
</dbReference>
<accession>A0A8J6UNR0</accession>
<dbReference type="GO" id="GO:0008113">
    <property type="term" value="F:peptide-methionine (S)-S-oxide reductase activity"/>
    <property type="evidence" value="ECO:0007669"/>
    <property type="project" value="UniProtKB-UniRule"/>
</dbReference>
<evidence type="ECO:0000259" key="5">
    <source>
        <dbReference type="Pfam" id="PF01625"/>
    </source>
</evidence>
<dbReference type="PANTHER" id="PTHR43774">
    <property type="entry name" value="PEPTIDE METHIONINE SULFOXIDE REDUCTASE"/>
    <property type="match status" value="1"/>
</dbReference>
<evidence type="ECO:0000256" key="2">
    <source>
        <dbReference type="ARBA" id="ARBA00047806"/>
    </source>
</evidence>
<dbReference type="EC" id="1.8.4.11" evidence="4"/>
<organism evidence="6 7">
    <name type="scientific">Pelovirga terrestris</name>
    <dbReference type="NCBI Taxonomy" id="2771352"/>
    <lineage>
        <taxon>Bacteria</taxon>
        <taxon>Pseudomonadati</taxon>
        <taxon>Thermodesulfobacteriota</taxon>
        <taxon>Desulfuromonadia</taxon>
        <taxon>Geobacterales</taxon>
        <taxon>Geobacteraceae</taxon>
        <taxon>Pelovirga</taxon>
    </lineage>
</organism>
<protein>
    <recommendedName>
        <fullName evidence="4">Peptide methionine sulfoxide reductase MsrA</fullName>
        <shortName evidence="4">Protein-methionine-S-oxide reductase</shortName>
        <ecNumber evidence="4">1.8.4.11</ecNumber>
    </recommendedName>
    <alternativeName>
        <fullName evidence="4">Peptide-methionine (S)-S-oxide reductase</fullName>
        <shortName evidence="4">Peptide Met(O) reductase</shortName>
    </alternativeName>
</protein>
<gene>
    <name evidence="4 6" type="primary">msrA</name>
    <name evidence="6" type="ORF">ICT70_04515</name>
</gene>
<dbReference type="PANTHER" id="PTHR43774:SF1">
    <property type="entry name" value="PEPTIDE METHIONINE SULFOXIDE REDUCTASE MSRA 2"/>
    <property type="match status" value="1"/>
</dbReference>